<sequence>MYRVWIMKKDIAMEAANFTLKFGGANLLDYLEEIVLPAFLGERVRRYADTRYFFTNVTLTEIQGVVCLVGRFVKDVMLHSEQRFIKGEIVQDERKMQSSPSAVFVLMLDTHRVIFGKETKHPPTLQNFEGTAIRFLKDAHKEYIERLYNEADEEGRKITKVGLLKEHPYPELQVVPLSSEGDINSFIKRFAKLQRVQYTFTPRNDEADNAGFFFDSAQEQQAVVGSKTLTITHTNKEGLDKSSVTEEVAAATAQGNQVVKLTGLDKAGDKLNGDNADFQIKKKIEVPGRRVEVIADYLVHGFMDWVSNKLIKLPVVPKRSREKLQQVKDSYEE</sequence>
<protein>
    <recommendedName>
        <fullName evidence="3">DUF4747 domain-containing protein</fullName>
    </recommendedName>
</protein>
<evidence type="ECO:0008006" key="3">
    <source>
        <dbReference type="Google" id="ProtNLM"/>
    </source>
</evidence>
<accession>A0A2A3M8G7</accession>
<reference evidence="1 2" key="1">
    <citation type="submission" date="2017-09" db="EMBL/GenBank/DDBJ databases">
        <authorList>
            <person name="Ehlers B."/>
            <person name="Leendertz F.H."/>
        </authorList>
    </citation>
    <scope>NUCLEOTIDE SEQUENCE [LARGE SCALE GENOMIC DNA]</scope>
    <source>
        <strain evidence="1 2">DJ-1</strain>
    </source>
</reference>
<dbReference type="EMBL" id="NTME01000005">
    <property type="protein sequence ID" value="PBJ96336.1"/>
    <property type="molecule type" value="Genomic_DNA"/>
</dbReference>
<dbReference type="AlphaFoldDB" id="A0A2A3M8G7"/>
<gene>
    <name evidence="1" type="ORF">CMV24_06315</name>
</gene>
<evidence type="ECO:0000313" key="1">
    <source>
        <dbReference type="EMBL" id="PBJ96336.1"/>
    </source>
</evidence>
<evidence type="ECO:0000313" key="2">
    <source>
        <dbReference type="Proteomes" id="UP000218102"/>
    </source>
</evidence>
<dbReference type="Proteomes" id="UP000218102">
    <property type="component" value="Unassembled WGS sequence"/>
</dbReference>
<name>A0A2A3M8G7_PSEDL</name>
<organism evidence="1 2">
    <name type="scientific">Pseudomonas plecoglossicida</name>
    <dbReference type="NCBI Taxonomy" id="70775"/>
    <lineage>
        <taxon>Bacteria</taxon>
        <taxon>Pseudomonadati</taxon>
        <taxon>Pseudomonadota</taxon>
        <taxon>Gammaproteobacteria</taxon>
        <taxon>Pseudomonadales</taxon>
        <taxon>Pseudomonadaceae</taxon>
        <taxon>Pseudomonas</taxon>
    </lineage>
</organism>
<comment type="caution">
    <text evidence="1">The sequence shown here is derived from an EMBL/GenBank/DDBJ whole genome shotgun (WGS) entry which is preliminary data.</text>
</comment>
<proteinExistence type="predicted"/>